<dbReference type="PROSITE" id="PS00108">
    <property type="entry name" value="PROTEIN_KINASE_ST"/>
    <property type="match status" value="1"/>
</dbReference>
<evidence type="ECO:0000256" key="10">
    <source>
        <dbReference type="SAM" id="MobiDB-lite"/>
    </source>
</evidence>
<dbReference type="SUPFAM" id="SSF56112">
    <property type="entry name" value="Protein kinase-like (PK-like)"/>
    <property type="match status" value="1"/>
</dbReference>
<evidence type="ECO:0000256" key="4">
    <source>
        <dbReference type="ARBA" id="ARBA00022741"/>
    </source>
</evidence>
<feature type="binding site" evidence="9">
    <location>
        <position position="39"/>
    </location>
    <ligand>
        <name>ATP</name>
        <dbReference type="ChEBI" id="CHEBI:30616"/>
    </ligand>
</feature>
<feature type="compositionally biased region" description="Low complexity" evidence="10">
    <location>
        <begin position="571"/>
        <end position="584"/>
    </location>
</feature>
<evidence type="ECO:0000313" key="13">
    <source>
        <dbReference type="Proteomes" id="UP000612055"/>
    </source>
</evidence>
<evidence type="ECO:0000256" key="6">
    <source>
        <dbReference type="ARBA" id="ARBA00022840"/>
    </source>
</evidence>
<keyword evidence="3" id="KW-0808">Transferase</keyword>
<dbReference type="OrthoDB" id="538973at2759"/>
<accession>A0A835YA74</accession>
<reference evidence="12" key="1">
    <citation type="journal article" date="2020" name="bioRxiv">
        <title>Comparative genomics of Chlamydomonas.</title>
        <authorList>
            <person name="Craig R.J."/>
            <person name="Hasan A.R."/>
            <person name="Ness R.W."/>
            <person name="Keightley P.D."/>
        </authorList>
    </citation>
    <scope>NUCLEOTIDE SEQUENCE</scope>
    <source>
        <strain evidence="12">CCAP 11/70</strain>
    </source>
</reference>
<organism evidence="12 13">
    <name type="scientific">Edaphochlamys debaryana</name>
    <dbReference type="NCBI Taxonomy" id="47281"/>
    <lineage>
        <taxon>Eukaryota</taxon>
        <taxon>Viridiplantae</taxon>
        <taxon>Chlorophyta</taxon>
        <taxon>core chlorophytes</taxon>
        <taxon>Chlorophyceae</taxon>
        <taxon>CS clade</taxon>
        <taxon>Chlamydomonadales</taxon>
        <taxon>Chlamydomonadales incertae sedis</taxon>
        <taxon>Edaphochlamys</taxon>
    </lineage>
</organism>
<dbReference type="Pfam" id="PF00069">
    <property type="entry name" value="Pkinase"/>
    <property type="match status" value="1"/>
</dbReference>
<dbReference type="GO" id="GO:0005524">
    <property type="term" value="F:ATP binding"/>
    <property type="evidence" value="ECO:0007669"/>
    <property type="project" value="UniProtKB-UniRule"/>
</dbReference>
<feature type="compositionally biased region" description="Low complexity" evidence="10">
    <location>
        <begin position="641"/>
        <end position="654"/>
    </location>
</feature>
<gene>
    <name evidence="12" type="ORF">HYH03_004054</name>
</gene>
<sequence length="883" mass="91836">MLQEAPMQAYEYLSTLGEGAYGEVWKCLERASGRMVAIKGFKQAHEDKDIMRLAVREAKMLESLDHPNLVKMLAAFRSKTNRVYMVFEFVGPSVHQELDSHPSGLPSSTTKLVTWQLLRAAAHLHSRKMLHRDIKPANVLMQPDDAGGPPIAKLCDFGFARNTRCGPRDVQRCTSYCVTRWYRAPEIMVGDLYGPSSDVWSIGCTIAEAATGRPLFPGDSTADQLWRIMRTLRERLPELEPRLFELVEACLKLNPCGRSTAAELLQMPYYWEVPRLMEATHMAEWLNAPDSASNARPQSHHAAAVAVTTLSQAVPAAQAAGGEGSTAAVLTPASSSETAAMLDAEAVANAAVKMRTGNEAGAELAAANAAAAVAAVTDIQEATVAVKASPVAFQTSKRARSRRLAIEPSTCRPLAAGAPTGPQPTAPSALFATEPLCMESTATSGVHGASCQALTCLSHTGTGTGMVPAQDPVSGNSQASQRSPSWASVMHPGPSPCVREEPACSRLRESSVSCIFTVWRRGSALGGVEEVGTPLNAPPLAPPPPGTYLPHVRRSSVQLFRPGPVEEGEEGPASAAESPDSAVPLASPSAYTSVAADEAPDAARDAASGRGSLRRSLRSAAISLGQRFFNVSTAGPGASFARRSGPGPAPVAAAGDGGRPSLPLSGPIRRPLQALNSFRRRGRSGRGVECPPPVTPRSSSETRAGRPRALAGAQPLAVHQNASTLPHGPIADPSCAADNGAAVVDASGRASLVVHPLDRPPSPPLLAGVHPRASTQGPERAATDAALGAFTEVAPTPTGFGVPLPLSAAVPAAAQSAVVAASRADAATAAPANQETENGVQALKAQANGPGSKPALGPLVRLGSRTWCKLKRTAAAAVAAAPR</sequence>
<dbReference type="PROSITE" id="PS00107">
    <property type="entry name" value="PROTEIN_KINASE_ATP"/>
    <property type="match status" value="1"/>
</dbReference>
<name>A0A835YA74_9CHLO</name>
<proteinExistence type="predicted"/>
<evidence type="ECO:0000256" key="1">
    <source>
        <dbReference type="ARBA" id="ARBA00012425"/>
    </source>
</evidence>
<keyword evidence="4 9" id="KW-0547">Nucleotide-binding</keyword>
<dbReference type="InterPro" id="IPR000719">
    <property type="entry name" value="Prot_kinase_dom"/>
</dbReference>
<feature type="region of interest" description="Disordered" evidence="10">
    <location>
        <begin position="562"/>
        <end position="586"/>
    </location>
</feature>
<feature type="region of interest" description="Disordered" evidence="10">
    <location>
        <begin position="469"/>
        <end position="494"/>
    </location>
</feature>
<evidence type="ECO:0000256" key="2">
    <source>
        <dbReference type="ARBA" id="ARBA00022527"/>
    </source>
</evidence>
<dbReference type="InterPro" id="IPR008271">
    <property type="entry name" value="Ser/Thr_kinase_AS"/>
</dbReference>
<dbReference type="Gene3D" id="1.10.510.10">
    <property type="entry name" value="Transferase(Phosphotransferase) domain 1"/>
    <property type="match status" value="1"/>
</dbReference>
<dbReference type="InterPro" id="IPR017441">
    <property type="entry name" value="Protein_kinase_ATP_BS"/>
</dbReference>
<comment type="catalytic activity">
    <reaction evidence="8">
        <text>L-seryl-[protein] + ATP = O-phospho-L-seryl-[protein] + ADP + H(+)</text>
        <dbReference type="Rhea" id="RHEA:17989"/>
        <dbReference type="Rhea" id="RHEA-COMP:9863"/>
        <dbReference type="Rhea" id="RHEA-COMP:11604"/>
        <dbReference type="ChEBI" id="CHEBI:15378"/>
        <dbReference type="ChEBI" id="CHEBI:29999"/>
        <dbReference type="ChEBI" id="CHEBI:30616"/>
        <dbReference type="ChEBI" id="CHEBI:83421"/>
        <dbReference type="ChEBI" id="CHEBI:456216"/>
        <dbReference type="EC" id="2.7.11.22"/>
    </reaction>
</comment>
<keyword evidence="2" id="KW-0723">Serine/threonine-protein kinase</keyword>
<evidence type="ECO:0000259" key="11">
    <source>
        <dbReference type="PROSITE" id="PS50011"/>
    </source>
</evidence>
<evidence type="ECO:0000256" key="5">
    <source>
        <dbReference type="ARBA" id="ARBA00022777"/>
    </source>
</evidence>
<dbReference type="EMBL" id="JAEHOE010000012">
    <property type="protein sequence ID" value="KAG2497782.1"/>
    <property type="molecule type" value="Genomic_DNA"/>
</dbReference>
<feature type="region of interest" description="Disordered" evidence="10">
    <location>
        <begin position="638"/>
        <end position="713"/>
    </location>
</feature>
<dbReference type="SMART" id="SM00220">
    <property type="entry name" value="S_TKc"/>
    <property type="match status" value="1"/>
</dbReference>
<dbReference type="InterPro" id="IPR050117">
    <property type="entry name" value="MAPK"/>
</dbReference>
<keyword evidence="6 9" id="KW-0067">ATP-binding</keyword>
<dbReference type="GO" id="GO:0004693">
    <property type="term" value="F:cyclin-dependent protein serine/threonine kinase activity"/>
    <property type="evidence" value="ECO:0007669"/>
    <property type="project" value="UniProtKB-EC"/>
</dbReference>
<keyword evidence="13" id="KW-1185">Reference proteome</keyword>
<dbReference type="PANTHER" id="PTHR24055">
    <property type="entry name" value="MITOGEN-ACTIVATED PROTEIN KINASE"/>
    <property type="match status" value="1"/>
</dbReference>
<comment type="caution">
    <text evidence="12">The sequence shown here is derived from an EMBL/GenBank/DDBJ whole genome shotgun (WGS) entry which is preliminary data.</text>
</comment>
<evidence type="ECO:0000256" key="7">
    <source>
        <dbReference type="ARBA" id="ARBA00047811"/>
    </source>
</evidence>
<keyword evidence="5" id="KW-0418">Kinase</keyword>
<dbReference type="EC" id="2.7.11.22" evidence="1"/>
<protein>
    <recommendedName>
        <fullName evidence="1">cyclin-dependent kinase</fullName>
        <ecNumber evidence="1">2.7.11.22</ecNumber>
    </recommendedName>
</protein>
<evidence type="ECO:0000313" key="12">
    <source>
        <dbReference type="EMBL" id="KAG2497782.1"/>
    </source>
</evidence>
<comment type="catalytic activity">
    <reaction evidence="7">
        <text>L-threonyl-[protein] + ATP = O-phospho-L-threonyl-[protein] + ADP + H(+)</text>
        <dbReference type="Rhea" id="RHEA:46608"/>
        <dbReference type="Rhea" id="RHEA-COMP:11060"/>
        <dbReference type="Rhea" id="RHEA-COMP:11605"/>
        <dbReference type="ChEBI" id="CHEBI:15378"/>
        <dbReference type="ChEBI" id="CHEBI:30013"/>
        <dbReference type="ChEBI" id="CHEBI:30616"/>
        <dbReference type="ChEBI" id="CHEBI:61977"/>
        <dbReference type="ChEBI" id="CHEBI:456216"/>
        <dbReference type="EC" id="2.7.11.22"/>
    </reaction>
</comment>
<feature type="compositionally biased region" description="Polar residues" evidence="10">
    <location>
        <begin position="473"/>
        <end position="486"/>
    </location>
</feature>
<dbReference type="Proteomes" id="UP000612055">
    <property type="component" value="Unassembled WGS sequence"/>
</dbReference>
<evidence type="ECO:0000256" key="9">
    <source>
        <dbReference type="PROSITE-ProRule" id="PRU10141"/>
    </source>
</evidence>
<dbReference type="InterPro" id="IPR011009">
    <property type="entry name" value="Kinase-like_dom_sf"/>
</dbReference>
<feature type="domain" description="Protein kinase" evidence="11">
    <location>
        <begin position="10"/>
        <end position="270"/>
    </location>
</feature>
<evidence type="ECO:0000256" key="8">
    <source>
        <dbReference type="ARBA" id="ARBA00048367"/>
    </source>
</evidence>
<dbReference type="PROSITE" id="PS50011">
    <property type="entry name" value="PROTEIN_KINASE_DOM"/>
    <property type="match status" value="1"/>
</dbReference>
<dbReference type="AlphaFoldDB" id="A0A835YA74"/>
<dbReference type="Gene3D" id="3.30.200.20">
    <property type="entry name" value="Phosphorylase Kinase, domain 1"/>
    <property type="match status" value="1"/>
</dbReference>
<evidence type="ECO:0000256" key="3">
    <source>
        <dbReference type="ARBA" id="ARBA00022679"/>
    </source>
</evidence>
<dbReference type="FunFam" id="3.30.200.20:FF:000049">
    <property type="entry name" value="cyclin-dependent kinase-like 1 isoform X1"/>
    <property type="match status" value="1"/>
</dbReference>